<feature type="domain" description="EGF-like" evidence="6">
    <location>
        <begin position="126"/>
        <end position="162"/>
    </location>
</feature>
<keyword evidence="3" id="KW-0677">Repeat</keyword>
<feature type="disulfide bond" evidence="4">
    <location>
        <begin position="152"/>
        <end position="161"/>
    </location>
</feature>
<evidence type="ECO:0000256" key="4">
    <source>
        <dbReference type="PROSITE-ProRule" id="PRU00076"/>
    </source>
</evidence>
<dbReference type="SMART" id="SM00181">
    <property type="entry name" value="EGF"/>
    <property type="match status" value="2"/>
</dbReference>
<reference evidence="7 8" key="1">
    <citation type="submission" date="2019-10" db="EMBL/GenBank/DDBJ databases">
        <title>Assembly and Annotation for the nematode Trichostrongylus colubriformis.</title>
        <authorList>
            <person name="Martin J."/>
        </authorList>
    </citation>
    <scope>NUCLEOTIDE SEQUENCE [LARGE SCALE GENOMIC DNA]</scope>
    <source>
        <strain evidence="7">G859</strain>
        <tissue evidence="7">Whole worm</tissue>
    </source>
</reference>
<dbReference type="InterPro" id="IPR000742">
    <property type="entry name" value="EGF"/>
</dbReference>
<feature type="disulfide bond" evidence="4">
    <location>
        <begin position="189"/>
        <end position="198"/>
    </location>
</feature>
<evidence type="ECO:0000313" key="8">
    <source>
        <dbReference type="Proteomes" id="UP001331761"/>
    </source>
</evidence>
<evidence type="ECO:0000256" key="1">
    <source>
        <dbReference type="ARBA" id="ARBA00022536"/>
    </source>
</evidence>
<keyword evidence="4" id="KW-1015">Disulfide bond</keyword>
<name>A0AAN8IEB6_TRICO</name>
<keyword evidence="1 4" id="KW-0245">EGF-like domain</keyword>
<proteinExistence type="predicted"/>
<dbReference type="Proteomes" id="UP001331761">
    <property type="component" value="Unassembled WGS sequence"/>
</dbReference>
<comment type="caution">
    <text evidence="4">Lacks conserved residue(s) required for the propagation of feature annotation.</text>
</comment>
<accession>A0AAN8IEB6</accession>
<evidence type="ECO:0000256" key="2">
    <source>
        <dbReference type="ARBA" id="ARBA00022729"/>
    </source>
</evidence>
<dbReference type="Pfam" id="PF00008">
    <property type="entry name" value="EGF"/>
    <property type="match status" value="1"/>
</dbReference>
<evidence type="ECO:0000256" key="5">
    <source>
        <dbReference type="SAM" id="Coils"/>
    </source>
</evidence>
<dbReference type="PANTHER" id="PTHR12916">
    <property type="entry name" value="CYTOCHROME C OXIDASE POLYPEPTIDE VIC-2"/>
    <property type="match status" value="1"/>
</dbReference>
<sequence length="202" mass="21967">TQSDVLAQKPSELYCVSDSNRRQMSRLFTAALLVTLITLSKASENNTVADLLISDTNTTITEPTPTFNRVNRKMLSENTEEERKALEKNTIEEVRRELNRAVAGLNNTVAENGAKVTNAIADITGGLDVCTALDCNNRGTCIGTKRAYICACVLGYSGKNCEDTMCESVRDCNGRGICFGTTNSLTCLCNIGYAGQRCERTV</sequence>
<keyword evidence="5" id="KW-0175">Coiled coil</keyword>
<dbReference type="PANTHER" id="PTHR12916:SF4">
    <property type="entry name" value="UNINFLATABLE, ISOFORM C"/>
    <property type="match status" value="1"/>
</dbReference>
<evidence type="ECO:0000256" key="3">
    <source>
        <dbReference type="ARBA" id="ARBA00022737"/>
    </source>
</evidence>
<feature type="coiled-coil region" evidence="5">
    <location>
        <begin position="77"/>
        <end position="108"/>
    </location>
</feature>
<keyword evidence="2" id="KW-0732">Signal</keyword>
<dbReference type="PROSITE" id="PS50026">
    <property type="entry name" value="EGF_3"/>
    <property type="match status" value="2"/>
</dbReference>
<organism evidence="7 8">
    <name type="scientific">Trichostrongylus colubriformis</name>
    <name type="common">Black scour worm</name>
    <dbReference type="NCBI Taxonomy" id="6319"/>
    <lineage>
        <taxon>Eukaryota</taxon>
        <taxon>Metazoa</taxon>
        <taxon>Ecdysozoa</taxon>
        <taxon>Nematoda</taxon>
        <taxon>Chromadorea</taxon>
        <taxon>Rhabditida</taxon>
        <taxon>Rhabditina</taxon>
        <taxon>Rhabditomorpha</taxon>
        <taxon>Strongyloidea</taxon>
        <taxon>Trichostrongylidae</taxon>
        <taxon>Trichostrongylus</taxon>
    </lineage>
</organism>
<keyword evidence="8" id="KW-1185">Reference proteome</keyword>
<dbReference type="Gene3D" id="2.10.25.10">
    <property type="entry name" value="Laminin"/>
    <property type="match status" value="2"/>
</dbReference>
<dbReference type="EMBL" id="WIXE01019317">
    <property type="protein sequence ID" value="KAK5970126.1"/>
    <property type="molecule type" value="Genomic_DNA"/>
</dbReference>
<protein>
    <submittedName>
        <fullName evidence="7">EGF domain-containing protein</fullName>
    </submittedName>
</protein>
<dbReference type="AlphaFoldDB" id="A0AAN8IEB6"/>
<feature type="domain" description="EGF-like" evidence="6">
    <location>
        <begin position="163"/>
        <end position="199"/>
    </location>
</feature>
<dbReference type="PROSITE" id="PS01186">
    <property type="entry name" value="EGF_2"/>
    <property type="match status" value="2"/>
</dbReference>
<evidence type="ECO:0000259" key="6">
    <source>
        <dbReference type="PROSITE" id="PS50026"/>
    </source>
</evidence>
<dbReference type="PROSITE" id="PS00022">
    <property type="entry name" value="EGF_1"/>
    <property type="match status" value="2"/>
</dbReference>
<gene>
    <name evidence="7" type="ORF">GCK32_016792</name>
</gene>
<evidence type="ECO:0000313" key="7">
    <source>
        <dbReference type="EMBL" id="KAK5970126.1"/>
    </source>
</evidence>
<feature type="non-terminal residue" evidence="7">
    <location>
        <position position="1"/>
    </location>
</feature>
<dbReference type="SUPFAM" id="SSF57196">
    <property type="entry name" value="EGF/Laminin"/>
    <property type="match status" value="2"/>
</dbReference>
<dbReference type="CDD" id="cd00054">
    <property type="entry name" value="EGF_CA"/>
    <property type="match status" value="2"/>
</dbReference>
<comment type="caution">
    <text evidence="7">The sequence shown here is derived from an EMBL/GenBank/DDBJ whole genome shotgun (WGS) entry which is preliminary data.</text>
</comment>